<reference evidence="1 2" key="1">
    <citation type="submission" date="2020-07" db="EMBL/GenBank/DDBJ databases">
        <title>Draft whole-genome sequence of Heliobacterium chlorum DSM 3682, type strain.</title>
        <authorList>
            <person name="Kyndt J.A."/>
            <person name="Meyer T.E."/>
            <person name="Imhoff J.F."/>
        </authorList>
    </citation>
    <scope>NUCLEOTIDE SEQUENCE [LARGE SCALE GENOMIC DNA]</scope>
    <source>
        <strain evidence="1 2">DSM 3682</strain>
    </source>
</reference>
<name>A0ABR7SX15_HELCL</name>
<dbReference type="EMBL" id="JACVHF010000001">
    <property type="protein sequence ID" value="MBC9783089.1"/>
    <property type="molecule type" value="Genomic_DNA"/>
</dbReference>
<gene>
    <name evidence="1" type="ORF">H1S01_01035</name>
</gene>
<comment type="caution">
    <text evidence="1">The sequence shown here is derived from an EMBL/GenBank/DDBJ whole genome shotgun (WGS) entry which is preliminary data.</text>
</comment>
<accession>A0ABR7SX15</accession>
<keyword evidence="2" id="KW-1185">Reference proteome</keyword>
<sequence length="59" mass="6670">MTVLQLFTADPAQTWHSLDFGGDPFPSGALFMPLNLPVGTDNQPRLYLTPKEMRYPIDF</sequence>
<evidence type="ECO:0000313" key="1">
    <source>
        <dbReference type="EMBL" id="MBC9783089.1"/>
    </source>
</evidence>
<organism evidence="1 2">
    <name type="scientific">Heliobacterium chlorum</name>
    <dbReference type="NCBI Taxonomy" id="2698"/>
    <lineage>
        <taxon>Bacteria</taxon>
        <taxon>Bacillati</taxon>
        <taxon>Bacillota</taxon>
        <taxon>Clostridia</taxon>
        <taxon>Eubacteriales</taxon>
        <taxon>Heliobacteriaceae</taxon>
        <taxon>Heliobacterium</taxon>
    </lineage>
</organism>
<proteinExistence type="predicted"/>
<evidence type="ECO:0000313" key="2">
    <source>
        <dbReference type="Proteomes" id="UP000617402"/>
    </source>
</evidence>
<dbReference type="Proteomes" id="UP000617402">
    <property type="component" value="Unassembled WGS sequence"/>
</dbReference>
<protein>
    <submittedName>
        <fullName evidence="1">Uncharacterized protein</fullName>
    </submittedName>
</protein>